<protein>
    <submittedName>
        <fullName evidence="1">Uncharacterized protein</fullName>
    </submittedName>
</protein>
<dbReference type="EMBL" id="BPLR01000410">
    <property type="protein sequence ID" value="GIY94626.1"/>
    <property type="molecule type" value="Genomic_DNA"/>
</dbReference>
<feature type="non-terminal residue" evidence="1">
    <location>
        <position position="44"/>
    </location>
</feature>
<dbReference type="AlphaFoldDB" id="A0AAV4XHH5"/>
<proteinExistence type="predicted"/>
<reference evidence="1 2" key="1">
    <citation type="submission" date="2021-06" db="EMBL/GenBank/DDBJ databases">
        <title>Caerostris extrusa draft genome.</title>
        <authorList>
            <person name="Kono N."/>
            <person name="Arakawa K."/>
        </authorList>
    </citation>
    <scope>NUCLEOTIDE SEQUENCE [LARGE SCALE GENOMIC DNA]</scope>
</reference>
<accession>A0AAV4XHH5</accession>
<gene>
    <name evidence="1" type="ORF">CEXT_520291</name>
</gene>
<comment type="caution">
    <text evidence="1">The sequence shown here is derived from an EMBL/GenBank/DDBJ whole genome shotgun (WGS) entry which is preliminary data.</text>
</comment>
<name>A0AAV4XHH5_CAEEX</name>
<evidence type="ECO:0000313" key="1">
    <source>
        <dbReference type="EMBL" id="GIY94626.1"/>
    </source>
</evidence>
<keyword evidence="2" id="KW-1185">Reference proteome</keyword>
<dbReference type="Proteomes" id="UP001054945">
    <property type="component" value="Unassembled WGS sequence"/>
</dbReference>
<sequence>MLSTPLVGELATPLEAFLFIWRDIDSLQDLLFPFQLHNYISRPN</sequence>
<organism evidence="1 2">
    <name type="scientific">Caerostris extrusa</name>
    <name type="common">Bark spider</name>
    <name type="synonym">Caerostris bankana</name>
    <dbReference type="NCBI Taxonomy" id="172846"/>
    <lineage>
        <taxon>Eukaryota</taxon>
        <taxon>Metazoa</taxon>
        <taxon>Ecdysozoa</taxon>
        <taxon>Arthropoda</taxon>
        <taxon>Chelicerata</taxon>
        <taxon>Arachnida</taxon>
        <taxon>Araneae</taxon>
        <taxon>Araneomorphae</taxon>
        <taxon>Entelegynae</taxon>
        <taxon>Araneoidea</taxon>
        <taxon>Araneidae</taxon>
        <taxon>Caerostris</taxon>
    </lineage>
</organism>
<evidence type="ECO:0000313" key="2">
    <source>
        <dbReference type="Proteomes" id="UP001054945"/>
    </source>
</evidence>